<evidence type="ECO:0000256" key="2">
    <source>
        <dbReference type="SAM" id="MobiDB-lite"/>
    </source>
</evidence>
<accession>A0AAD1WW59</accession>
<dbReference type="FunFam" id="3.30.70.1820:FF:000002">
    <property type="entry name" value="LINE-1 retrotransposable element ORF1 protein"/>
    <property type="match status" value="1"/>
</dbReference>
<evidence type="ECO:0000313" key="4">
    <source>
        <dbReference type="Proteomes" id="UP001295444"/>
    </source>
</evidence>
<sequence>MDIEDRSRRNNIRLRGVTEEVSGQELVTYVTEMLQALLPEIPTEKLLLDRIHRVPKPQQLPDSTPRDIIMRLHFFHIKEQILWANRNNKGIPEKFKEVLMFMDLLAETLRRQRLYKGTVDQLRHNSIPYRWGYPAKLIIRKEGEITTITTPAEGLEVLRKWDIPLSGIDTTSLSKQPHEDGRSLRSKKVFPKED</sequence>
<reference evidence="3" key="1">
    <citation type="submission" date="2022-03" db="EMBL/GenBank/DDBJ databases">
        <authorList>
            <person name="Alioto T."/>
            <person name="Alioto T."/>
            <person name="Gomez Garrido J."/>
        </authorList>
    </citation>
    <scope>NUCLEOTIDE SEQUENCE</scope>
</reference>
<dbReference type="EMBL" id="OW240923">
    <property type="protein sequence ID" value="CAH2325005.1"/>
    <property type="molecule type" value="Genomic_DNA"/>
</dbReference>
<dbReference type="Proteomes" id="UP001295444">
    <property type="component" value="Chromosome 12"/>
</dbReference>
<gene>
    <name evidence="3" type="ORF">PECUL_23A029125</name>
</gene>
<dbReference type="InterPro" id="IPR004244">
    <property type="entry name" value="Transposase_22"/>
</dbReference>
<protein>
    <submittedName>
        <fullName evidence="3">Uncharacterized protein</fullName>
    </submittedName>
</protein>
<proteinExistence type="inferred from homology"/>
<dbReference type="PANTHER" id="PTHR11505">
    <property type="entry name" value="L1 TRANSPOSABLE ELEMENT-RELATED"/>
    <property type="match status" value="1"/>
</dbReference>
<name>A0AAD1WW59_PELCU</name>
<dbReference type="InterPro" id="IPR042566">
    <property type="entry name" value="L1_C"/>
</dbReference>
<feature type="compositionally biased region" description="Basic residues" evidence="2">
    <location>
        <begin position="184"/>
        <end position="194"/>
    </location>
</feature>
<dbReference type="Gene3D" id="3.30.70.1820">
    <property type="entry name" value="L1 transposable element, RRM domain"/>
    <property type="match status" value="1"/>
</dbReference>
<organism evidence="3 4">
    <name type="scientific">Pelobates cultripes</name>
    <name type="common">Western spadefoot toad</name>
    <dbReference type="NCBI Taxonomy" id="61616"/>
    <lineage>
        <taxon>Eukaryota</taxon>
        <taxon>Metazoa</taxon>
        <taxon>Chordata</taxon>
        <taxon>Craniata</taxon>
        <taxon>Vertebrata</taxon>
        <taxon>Euteleostomi</taxon>
        <taxon>Amphibia</taxon>
        <taxon>Batrachia</taxon>
        <taxon>Anura</taxon>
        <taxon>Pelobatoidea</taxon>
        <taxon>Pelobatidae</taxon>
        <taxon>Pelobates</taxon>
    </lineage>
</organism>
<comment type="similarity">
    <text evidence="1">Belongs to the transposase 22 family.</text>
</comment>
<evidence type="ECO:0000256" key="1">
    <source>
        <dbReference type="ARBA" id="ARBA00061640"/>
    </source>
</evidence>
<feature type="region of interest" description="Disordered" evidence="2">
    <location>
        <begin position="172"/>
        <end position="194"/>
    </location>
</feature>
<dbReference type="AlphaFoldDB" id="A0AAD1WW59"/>
<dbReference type="Gene3D" id="3.30.250.20">
    <property type="entry name" value="L1 transposable element, C-terminal domain"/>
    <property type="match status" value="1"/>
</dbReference>
<evidence type="ECO:0000313" key="3">
    <source>
        <dbReference type="EMBL" id="CAH2325005.1"/>
    </source>
</evidence>
<keyword evidence="4" id="KW-1185">Reference proteome</keyword>